<evidence type="ECO:0000256" key="6">
    <source>
        <dbReference type="ARBA" id="ARBA00023136"/>
    </source>
</evidence>
<evidence type="ECO:0000313" key="11">
    <source>
        <dbReference type="EMBL" id="QHT66987.1"/>
    </source>
</evidence>
<organism evidence="11 12">
    <name type="scientific">Rhodocytophaga rosea</name>
    <dbReference type="NCBI Taxonomy" id="2704465"/>
    <lineage>
        <taxon>Bacteria</taxon>
        <taxon>Pseudomonadati</taxon>
        <taxon>Bacteroidota</taxon>
        <taxon>Cytophagia</taxon>
        <taxon>Cytophagales</taxon>
        <taxon>Rhodocytophagaceae</taxon>
        <taxon>Rhodocytophaga</taxon>
    </lineage>
</organism>
<dbReference type="Pfam" id="PF13715">
    <property type="entry name" value="CarbopepD_reg_2"/>
    <property type="match status" value="1"/>
</dbReference>
<accession>A0A6C0GGA4</accession>
<name>A0A6C0GGA4_9BACT</name>
<dbReference type="SUPFAM" id="SSF56935">
    <property type="entry name" value="Porins"/>
    <property type="match status" value="1"/>
</dbReference>
<evidence type="ECO:0000256" key="7">
    <source>
        <dbReference type="ARBA" id="ARBA00023237"/>
    </source>
</evidence>
<evidence type="ECO:0000313" key="12">
    <source>
        <dbReference type="Proteomes" id="UP000480178"/>
    </source>
</evidence>
<evidence type="ECO:0000256" key="8">
    <source>
        <dbReference type="PROSITE-ProRule" id="PRU01360"/>
    </source>
</evidence>
<keyword evidence="4 8" id="KW-0812">Transmembrane</keyword>
<dbReference type="KEGG" id="rhoz:GXP67_10170"/>
<evidence type="ECO:0000256" key="5">
    <source>
        <dbReference type="ARBA" id="ARBA00022729"/>
    </source>
</evidence>
<evidence type="ECO:0000259" key="10">
    <source>
        <dbReference type="Pfam" id="PF07715"/>
    </source>
</evidence>
<dbReference type="Pfam" id="PF07715">
    <property type="entry name" value="Plug"/>
    <property type="match status" value="1"/>
</dbReference>
<keyword evidence="2 8" id="KW-0813">Transport</keyword>
<gene>
    <name evidence="11" type="ORF">GXP67_10170</name>
</gene>
<dbReference type="EMBL" id="CP048222">
    <property type="protein sequence ID" value="QHT66987.1"/>
    <property type="molecule type" value="Genomic_DNA"/>
</dbReference>
<comment type="similarity">
    <text evidence="8">Belongs to the TonB-dependent receptor family.</text>
</comment>
<dbReference type="Gene3D" id="2.170.130.10">
    <property type="entry name" value="TonB-dependent receptor, plug domain"/>
    <property type="match status" value="1"/>
</dbReference>
<keyword evidence="11" id="KW-0675">Receptor</keyword>
<dbReference type="InterPro" id="IPR036942">
    <property type="entry name" value="Beta-barrel_TonB_sf"/>
</dbReference>
<dbReference type="PANTHER" id="PTHR30069">
    <property type="entry name" value="TONB-DEPENDENT OUTER MEMBRANE RECEPTOR"/>
    <property type="match status" value="1"/>
</dbReference>
<comment type="subcellular location">
    <subcellularLocation>
        <location evidence="1 8">Cell outer membrane</location>
        <topology evidence="1 8">Multi-pass membrane protein</topology>
    </subcellularLocation>
</comment>
<evidence type="ECO:0000256" key="2">
    <source>
        <dbReference type="ARBA" id="ARBA00022448"/>
    </source>
</evidence>
<dbReference type="InterPro" id="IPR039426">
    <property type="entry name" value="TonB-dep_rcpt-like"/>
</dbReference>
<dbReference type="RefSeq" id="WP_162443031.1">
    <property type="nucleotide sequence ID" value="NZ_CP048222.1"/>
</dbReference>
<keyword evidence="12" id="KW-1185">Reference proteome</keyword>
<dbReference type="InterPro" id="IPR012910">
    <property type="entry name" value="Plug_dom"/>
</dbReference>
<feature type="chain" id="PRO_5025626776" evidence="9">
    <location>
        <begin position="24"/>
        <end position="798"/>
    </location>
</feature>
<evidence type="ECO:0000256" key="1">
    <source>
        <dbReference type="ARBA" id="ARBA00004571"/>
    </source>
</evidence>
<protein>
    <submittedName>
        <fullName evidence="11">TonB-dependent receptor</fullName>
    </submittedName>
</protein>
<dbReference type="GO" id="GO:0009279">
    <property type="term" value="C:cell outer membrane"/>
    <property type="evidence" value="ECO:0007669"/>
    <property type="project" value="UniProtKB-SubCell"/>
</dbReference>
<dbReference type="InterPro" id="IPR037066">
    <property type="entry name" value="Plug_dom_sf"/>
</dbReference>
<dbReference type="Gene3D" id="2.40.170.20">
    <property type="entry name" value="TonB-dependent receptor, beta-barrel domain"/>
    <property type="match status" value="1"/>
</dbReference>
<dbReference type="Gene3D" id="2.60.40.1120">
    <property type="entry name" value="Carboxypeptidase-like, regulatory domain"/>
    <property type="match status" value="1"/>
</dbReference>
<feature type="signal peptide" evidence="9">
    <location>
        <begin position="1"/>
        <end position="23"/>
    </location>
</feature>
<sequence length="798" mass="90556">MHPKNVYCLCAIFLLLATQHAFAQKFTISGYVKDAATGEILIGANLYDQISKKGTSTNQFGFFSLTLREDSIWISCSYVGYQTQIQGFYLDKNREVTFQLELVSNLSEVVIKAERTGRIEENTQMSTISIPIEQVKNLPAALGEVDVLKIIQLMPGVASGSEGSTGLYVRGGSPDQNLILLDGVPLYNVNHLGGFFSVFNADAISHVSLVKGGYPARYGGRLSSVIDIKMRDGNSKEIKGQGSVGIVSAKLSLEEPIIKDKTSFMVTGRRTYLDLFSRPVSKLATNGVASFGYHFYDFNAKINHILSAKDRLYLSAYVGDDKAIVKSEDEYTDNGYKEENSAKSRLIWGNFLTSLRWNHVFSEKLFANTMLNYTRYRFLVDVNQKNTSEDPDSPSEQTSYFAYLSGINDWSGKVDFDFYPNPQHSIKFGAQAIYHTFKPGITAIKADFSQSERTDTAYGSSRVEALETAFYIEDDWEITRQLKVNAGLHFSGFFVGNSHYLSLQPRIAFRYLLPHNYSLKASYATMQQFVHLLTNSDAGLPTDLWVPVTEKVRPQFSQQTAVGIAKSLQDNRYELSVEGYYKTMRNLIDYKEGATFFGNTTDWQENIETGGKGESYGAEFLLQKKTGKVSGWLGYTLSWTNRQFNSINAGRKYPYKYDRRHDVEVAVSYQPKPRISVSANWVYGTGNAITLGVARYPSLVENYAYYWRGDIQNTYNQVQVYEGRNGFRMRSYHRMDLGISFHKPKKWGERTWTISLYNAYSRKNPFYYYIDTDQDNKKVLKQVSLFPIIPSISYSFQF</sequence>
<proteinExistence type="inferred from homology"/>
<dbReference type="GO" id="GO:0015344">
    <property type="term" value="F:siderophore uptake transmembrane transporter activity"/>
    <property type="evidence" value="ECO:0007669"/>
    <property type="project" value="TreeGrafter"/>
</dbReference>
<keyword evidence="3 8" id="KW-1134">Transmembrane beta strand</keyword>
<feature type="domain" description="TonB-dependent receptor plug" evidence="10">
    <location>
        <begin position="143"/>
        <end position="221"/>
    </location>
</feature>
<reference evidence="11 12" key="1">
    <citation type="submission" date="2020-01" db="EMBL/GenBank/DDBJ databases">
        <authorList>
            <person name="Kim M.K."/>
        </authorList>
    </citation>
    <scope>NUCLEOTIDE SEQUENCE [LARGE SCALE GENOMIC DNA]</scope>
    <source>
        <strain evidence="11 12">172606-1</strain>
    </source>
</reference>
<keyword evidence="7 8" id="KW-0998">Cell outer membrane</keyword>
<evidence type="ECO:0000256" key="4">
    <source>
        <dbReference type="ARBA" id="ARBA00022692"/>
    </source>
</evidence>
<keyword evidence="6 8" id="KW-0472">Membrane</keyword>
<dbReference type="Proteomes" id="UP000480178">
    <property type="component" value="Chromosome"/>
</dbReference>
<dbReference type="PROSITE" id="PS52016">
    <property type="entry name" value="TONB_DEPENDENT_REC_3"/>
    <property type="match status" value="1"/>
</dbReference>
<dbReference type="InterPro" id="IPR008969">
    <property type="entry name" value="CarboxyPept-like_regulatory"/>
</dbReference>
<dbReference type="PANTHER" id="PTHR30069:SF29">
    <property type="entry name" value="HEMOGLOBIN AND HEMOGLOBIN-HAPTOGLOBIN-BINDING PROTEIN 1-RELATED"/>
    <property type="match status" value="1"/>
</dbReference>
<evidence type="ECO:0000256" key="3">
    <source>
        <dbReference type="ARBA" id="ARBA00022452"/>
    </source>
</evidence>
<dbReference type="GO" id="GO:0044718">
    <property type="term" value="P:siderophore transmembrane transport"/>
    <property type="evidence" value="ECO:0007669"/>
    <property type="project" value="TreeGrafter"/>
</dbReference>
<dbReference type="SUPFAM" id="SSF49464">
    <property type="entry name" value="Carboxypeptidase regulatory domain-like"/>
    <property type="match status" value="1"/>
</dbReference>
<dbReference type="AlphaFoldDB" id="A0A6C0GGA4"/>
<evidence type="ECO:0000256" key="9">
    <source>
        <dbReference type="SAM" id="SignalP"/>
    </source>
</evidence>
<keyword evidence="5 9" id="KW-0732">Signal</keyword>